<accession>A0A9E7PML4</accession>
<sequence length="122" mass="13545">MAKKFGSLFRRGNQPEESDYMELDLASIESTGEGGPASMYIKIATINEIRDTPRIKDEVYNGNIVIVDIGRLKMDKITYERVLKDLSDVAQDVNGDICGLGDQKYVILTPMSVKVSREKIGG</sequence>
<organism evidence="1 2">
    <name type="scientific">Methanoplanus endosymbiosus</name>
    <dbReference type="NCBI Taxonomy" id="33865"/>
    <lineage>
        <taxon>Archaea</taxon>
        <taxon>Methanobacteriati</taxon>
        <taxon>Methanobacteriota</taxon>
        <taxon>Stenosarchaea group</taxon>
        <taxon>Methanomicrobia</taxon>
        <taxon>Methanomicrobiales</taxon>
        <taxon>Methanomicrobiaceae</taxon>
        <taxon>Methanoplanus</taxon>
    </lineage>
</organism>
<evidence type="ECO:0000313" key="1">
    <source>
        <dbReference type="EMBL" id="UUX91431.1"/>
    </source>
</evidence>
<name>A0A9E7PML4_9EURY</name>
<dbReference type="GeneID" id="74307750"/>
<dbReference type="PIRSF" id="PIRSF019313">
    <property type="entry name" value="UCP019313"/>
    <property type="match status" value="1"/>
</dbReference>
<keyword evidence="2" id="KW-1185">Reference proteome</keyword>
<dbReference type="InterPro" id="IPR038594">
    <property type="entry name" value="SepF-like_sf"/>
</dbReference>
<dbReference type="Proteomes" id="UP001060368">
    <property type="component" value="Chromosome"/>
</dbReference>
<dbReference type="AlphaFoldDB" id="A0A9E7PML4"/>
<dbReference type="Gene3D" id="3.30.110.150">
    <property type="entry name" value="SepF-like protein"/>
    <property type="match status" value="1"/>
</dbReference>
<gene>
    <name evidence="1" type="primary">sepF</name>
    <name evidence="1" type="ORF">L6E24_08570</name>
</gene>
<proteinExistence type="predicted"/>
<reference evidence="1" key="1">
    <citation type="submission" date="2022-04" db="EMBL/GenBank/DDBJ databases">
        <title>Complete genome of Methanoplanus endosymbiosus DSM 3599.</title>
        <authorList>
            <person name="Chen S.-C."/>
            <person name="You Y.-T."/>
            <person name="Zhou Y.-Z."/>
            <person name="Lai M.-C."/>
        </authorList>
    </citation>
    <scope>NUCLEOTIDE SEQUENCE</scope>
    <source>
        <strain evidence="1">DSM 3599</strain>
    </source>
</reference>
<keyword evidence="1" id="KW-0132">Cell division</keyword>
<dbReference type="KEGG" id="mend:L6E24_08570"/>
<dbReference type="InterPro" id="IPR012426">
    <property type="entry name" value="SepF_arc"/>
</dbReference>
<dbReference type="GO" id="GO:0051301">
    <property type="term" value="P:cell division"/>
    <property type="evidence" value="ECO:0007669"/>
    <property type="project" value="UniProtKB-KW"/>
</dbReference>
<keyword evidence="1" id="KW-0131">Cell cycle</keyword>
<dbReference type="EMBL" id="CP096115">
    <property type="protein sequence ID" value="UUX91431.1"/>
    <property type="molecule type" value="Genomic_DNA"/>
</dbReference>
<dbReference type="Pfam" id="PF04472">
    <property type="entry name" value="SepF"/>
    <property type="match status" value="1"/>
</dbReference>
<evidence type="ECO:0000313" key="2">
    <source>
        <dbReference type="Proteomes" id="UP001060368"/>
    </source>
</evidence>
<protein>
    <submittedName>
        <fullName evidence="1">Cell division protein SepF</fullName>
    </submittedName>
</protein>
<dbReference type="InterPro" id="IPR007561">
    <property type="entry name" value="Cell_div_SepF/SepF-rel"/>
</dbReference>
<dbReference type="RefSeq" id="WP_257741583.1">
    <property type="nucleotide sequence ID" value="NZ_CP096115.1"/>
</dbReference>